<dbReference type="PANTHER" id="PTHR23416:SF23">
    <property type="entry name" value="ACETYLTRANSFERASE C18B11.09C-RELATED"/>
    <property type="match status" value="1"/>
</dbReference>
<evidence type="ECO:0000313" key="4">
    <source>
        <dbReference type="EMBL" id="SDJ19257.1"/>
    </source>
</evidence>
<dbReference type="Pfam" id="PF12464">
    <property type="entry name" value="Mac"/>
    <property type="match status" value="1"/>
</dbReference>
<organism evidence="4 5">
    <name type="scientific">Flavobacterium noncentrifugens</name>
    <dbReference type="NCBI Taxonomy" id="1128970"/>
    <lineage>
        <taxon>Bacteria</taxon>
        <taxon>Pseudomonadati</taxon>
        <taxon>Bacteroidota</taxon>
        <taxon>Flavobacteriia</taxon>
        <taxon>Flavobacteriales</taxon>
        <taxon>Flavobacteriaceae</taxon>
        <taxon>Flavobacterium</taxon>
    </lineage>
</organism>
<feature type="domain" description="Maltose/galactoside acetyltransferase" evidence="3">
    <location>
        <begin position="4"/>
        <end position="58"/>
    </location>
</feature>
<evidence type="ECO:0000256" key="2">
    <source>
        <dbReference type="ARBA" id="ARBA00022679"/>
    </source>
</evidence>
<dbReference type="AlphaFoldDB" id="A0A1G8RQL3"/>
<dbReference type="InterPro" id="IPR051159">
    <property type="entry name" value="Hexapeptide_acetyltransf"/>
</dbReference>
<gene>
    <name evidence="4" type="ORF">SAMN04487935_0236</name>
</gene>
<evidence type="ECO:0000259" key="3">
    <source>
        <dbReference type="SMART" id="SM01266"/>
    </source>
</evidence>
<dbReference type="STRING" id="1128970.SAMN04487935_0236"/>
<evidence type="ECO:0000313" key="5">
    <source>
        <dbReference type="Proteomes" id="UP000199580"/>
    </source>
</evidence>
<dbReference type="InterPro" id="IPR001451">
    <property type="entry name" value="Hexapep"/>
</dbReference>
<reference evidence="4 5" key="1">
    <citation type="submission" date="2016-10" db="EMBL/GenBank/DDBJ databases">
        <authorList>
            <person name="de Groot N.N."/>
        </authorList>
    </citation>
    <scope>NUCLEOTIDE SEQUENCE [LARGE SCALE GENOMIC DNA]</scope>
    <source>
        <strain evidence="4 5">CGMCC 1.10076</strain>
    </source>
</reference>
<dbReference type="Pfam" id="PF00132">
    <property type="entry name" value="Hexapep"/>
    <property type="match status" value="1"/>
</dbReference>
<evidence type="ECO:0000256" key="1">
    <source>
        <dbReference type="ARBA" id="ARBA00007274"/>
    </source>
</evidence>
<dbReference type="InterPro" id="IPR024688">
    <property type="entry name" value="Mac_dom"/>
</dbReference>
<dbReference type="SUPFAM" id="SSF51161">
    <property type="entry name" value="Trimeric LpxA-like enzymes"/>
    <property type="match status" value="1"/>
</dbReference>
<dbReference type="FunFam" id="2.160.10.10:FF:000008">
    <property type="entry name" value="Maltose O-acetyltransferase"/>
    <property type="match status" value="1"/>
</dbReference>
<dbReference type="RefSeq" id="WP_091391470.1">
    <property type="nucleotide sequence ID" value="NZ_BKAI01000001.1"/>
</dbReference>
<dbReference type="SMART" id="SM01266">
    <property type="entry name" value="Mac"/>
    <property type="match status" value="1"/>
</dbReference>
<dbReference type="InterPro" id="IPR011004">
    <property type="entry name" value="Trimer_LpxA-like_sf"/>
</dbReference>
<name>A0A1G8RQL3_9FLAO</name>
<dbReference type="GO" id="GO:0016413">
    <property type="term" value="F:O-acetyltransferase activity"/>
    <property type="evidence" value="ECO:0007669"/>
    <property type="project" value="UniProtKB-ARBA"/>
</dbReference>
<dbReference type="EMBL" id="FNEZ01000001">
    <property type="protein sequence ID" value="SDJ19257.1"/>
    <property type="molecule type" value="Genomic_DNA"/>
</dbReference>
<proteinExistence type="inferred from homology"/>
<protein>
    <submittedName>
        <fullName evidence="4">Maltose O-acetyltransferase</fullName>
    </submittedName>
</protein>
<keyword evidence="2 4" id="KW-0808">Transferase</keyword>
<dbReference type="OrthoDB" id="9812571at2"/>
<comment type="similarity">
    <text evidence="1">Belongs to the transferase hexapeptide repeat family.</text>
</comment>
<dbReference type="Proteomes" id="UP000199580">
    <property type="component" value="Unassembled WGS sequence"/>
</dbReference>
<keyword evidence="5" id="KW-1185">Reference proteome</keyword>
<accession>A0A1G8RQL3</accession>
<dbReference type="CDD" id="cd03357">
    <property type="entry name" value="LbH_MAT_GAT"/>
    <property type="match status" value="1"/>
</dbReference>
<dbReference type="PANTHER" id="PTHR23416">
    <property type="entry name" value="SIALIC ACID SYNTHASE-RELATED"/>
    <property type="match status" value="1"/>
</dbReference>
<sequence length="184" mass="20282">MTEKEKMLAGESYFANDKELTADRLKAKKLLHKLNVTEYVMNGNSRNILHQLLPNSHKHMYIEPPFHCDYGYNIEAGENVYFNVNCVVLDTMKIKIGSNVFFGPGAQIYAATHPLNAIERRSTEFSKPVTIGDDCWIGGNAVICPGVTIGNRCTIGAGAVVTKDIPDDSLAVGNPAKVIRNLQE</sequence>
<dbReference type="Gene3D" id="2.160.10.10">
    <property type="entry name" value="Hexapeptide repeat proteins"/>
    <property type="match status" value="1"/>
</dbReference>